<evidence type="ECO:0000313" key="1">
    <source>
        <dbReference type="EMBL" id="GAA1421062.1"/>
    </source>
</evidence>
<organism evidence="1 2">
    <name type="scientific">Agrococcus citreus</name>
    <dbReference type="NCBI Taxonomy" id="84643"/>
    <lineage>
        <taxon>Bacteria</taxon>
        <taxon>Bacillati</taxon>
        <taxon>Actinomycetota</taxon>
        <taxon>Actinomycetes</taxon>
        <taxon>Micrococcales</taxon>
        <taxon>Microbacteriaceae</taxon>
        <taxon>Agrococcus</taxon>
    </lineage>
</organism>
<accession>A0ABN1YSD5</accession>
<gene>
    <name evidence="1" type="ORF">GCM10009640_11290</name>
</gene>
<sequence>MEDRSSQPRISPNRTPDELVRSIVMLQWRHPLGPVQLAGWLGMAASTVHAVLVRCRLNRLSTIERGTGEPIRRFEHRTPGRRCAWM</sequence>
<proteinExistence type="predicted"/>
<keyword evidence="2" id="KW-1185">Reference proteome</keyword>
<evidence type="ECO:0008006" key="3">
    <source>
        <dbReference type="Google" id="ProtNLM"/>
    </source>
</evidence>
<protein>
    <recommendedName>
        <fullName evidence="3">Helix-turn-helix domain-containing protein</fullName>
    </recommendedName>
</protein>
<dbReference type="EMBL" id="BAAAKK010000003">
    <property type="protein sequence ID" value="GAA1421062.1"/>
    <property type="molecule type" value="Genomic_DNA"/>
</dbReference>
<comment type="caution">
    <text evidence="1">The sequence shown here is derived from an EMBL/GenBank/DDBJ whole genome shotgun (WGS) entry which is preliminary data.</text>
</comment>
<evidence type="ECO:0000313" key="2">
    <source>
        <dbReference type="Proteomes" id="UP001501266"/>
    </source>
</evidence>
<name>A0ABN1YSD5_9MICO</name>
<dbReference type="Proteomes" id="UP001501266">
    <property type="component" value="Unassembled WGS sequence"/>
</dbReference>
<reference evidence="1 2" key="1">
    <citation type="journal article" date="2019" name="Int. J. Syst. Evol. Microbiol.">
        <title>The Global Catalogue of Microorganisms (GCM) 10K type strain sequencing project: providing services to taxonomists for standard genome sequencing and annotation.</title>
        <authorList>
            <consortium name="The Broad Institute Genomics Platform"/>
            <consortium name="The Broad Institute Genome Sequencing Center for Infectious Disease"/>
            <person name="Wu L."/>
            <person name="Ma J."/>
        </authorList>
    </citation>
    <scope>NUCLEOTIDE SEQUENCE [LARGE SCALE GENOMIC DNA]</scope>
    <source>
        <strain evidence="1 2">JCM 12398</strain>
    </source>
</reference>